<keyword evidence="2" id="KW-1133">Transmembrane helix</keyword>
<evidence type="ECO:0000313" key="4">
    <source>
        <dbReference type="Proteomes" id="UP000823891"/>
    </source>
</evidence>
<keyword evidence="2" id="KW-0812">Transmembrane</keyword>
<feature type="transmembrane region" description="Helical" evidence="2">
    <location>
        <begin position="428"/>
        <end position="446"/>
    </location>
</feature>
<sequence length="581" mass="65261">MKTVKEKIIREKRQTEPCDTERTKSRPVSVSDAAGILLFLLAAGMAICSLYLCGSADIWYDELFTMGFLEQPVGRLLSLAARDVHPPLYYLIGKAVVDVVSFFAPGVNPVTAAKAASVLPYLGLLCYAGFPVRKRDGWLCAGLFAFCLLAMPQMSNYTTEVRMYGWALFFLTAAFLHMREILLTGMRRHWAAFWIFGVCAAYCHYFAAVSAACLYAALAALLFWKRKERIRKNIALWLLCAALSVLAYLPWLPSAISQVSAVREDYWILPLTLSCFGGCVKFVLKPSTGYQLPDYALAVLLFLCLLLLLLRAFRNRKRDSGEWTEAVYASCGIWVLAGTALFGIAVSFLMRPVFIYRYMLPALGGFWYCFAYFAAKKRPLPDGTRQEAEARQKTEARQEAEQRQAAEARQDATKLRQAGRLGAVGRMFLWRILPLALLIVVGLVDYRSFAQGELVKKEQMERTLEAFDGLGEDSVILFNFDQMQAVAGYYLNRETWLYGDEPEALIAEMFPEAKAAGDAAWVKSLLEEGRTVWFAGSNLAREAVLAEWQELGVVPAETVDSLLLERYWFNLYRLTLADSPG</sequence>
<feature type="transmembrane region" description="Helical" evidence="2">
    <location>
        <begin position="326"/>
        <end position="349"/>
    </location>
</feature>
<protein>
    <recommendedName>
        <fullName evidence="5">Glycosyltransferase RgtA/B/C/D-like domain-containing protein</fullName>
    </recommendedName>
</protein>
<name>A0A9D2SQL7_9FIRM</name>
<evidence type="ECO:0000313" key="3">
    <source>
        <dbReference type="EMBL" id="HJC23612.1"/>
    </source>
</evidence>
<comment type="caution">
    <text evidence="3">The sequence shown here is derived from an EMBL/GenBank/DDBJ whole genome shotgun (WGS) entry which is preliminary data.</text>
</comment>
<feature type="transmembrane region" description="Helical" evidence="2">
    <location>
        <begin position="355"/>
        <end position="375"/>
    </location>
</feature>
<evidence type="ECO:0000256" key="1">
    <source>
        <dbReference type="SAM" id="MobiDB-lite"/>
    </source>
</evidence>
<evidence type="ECO:0008006" key="5">
    <source>
        <dbReference type="Google" id="ProtNLM"/>
    </source>
</evidence>
<feature type="transmembrane region" description="Helical" evidence="2">
    <location>
        <begin position="266"/>
        <end position="284"/>
    </location>
</feature>
<feature type="transmembrane region" description="Helical" evidence="2">
    <location>
        <begin position="34"/>
        <end position="60"/>
    </location>
</feature>
<feature type="transmembrane region" description="Helical" evidence="2">
    <location>
        <begin position="190"/>
        <end position="222"/>
    </location>
</feature>
<dbReference type="EMBL" id="DWWS01000027">
    <property type="protein sequence ID" value="HJC23612.1"/>
    <property type="molecule type" value="Genomic_DNA"/>
</dbReference>
<feature type="region of interest" description="Disordered" evidence="1">
    <location>
        <begin position="384"/>
        <end position="411"/>
    </location>
</feature>
<dbReference type="Proteomes" id="UP000823891">
    <property type="component" value="Unassembled WGS sequence"/>
</dbReference>
<organism evidence="3 4">
    <name type="scientific">Candidatus Eisenbergiella merdavium</name>
    <dbReference type="NCBI Taxonomy" id="2838551"/>
    <lineage>
        <taxon>Bacteria</taxon>
        <taxon>Bacillati</taxon>
        <taxon>Bacillota</taxon>
        <taxon>Clostridia</taxon>
        <taxon>Lachnospirales</taxon>
        <taxon>Lachnospiraceae</taxon>
        <taxon>Eisenbergiella</taxon>
    </lineage>
</organism>
<accession>A0A9D2SQL7</accession>
<feature type="transmembrane region" description="Helical" evidence="2">
    <location>
        <begin position="161"/>
        <end position="178"/>
    </location>
</feature>
<dbReference type="AlphaFoldDB" id="A0A9D2SQL7"/>
<gene>
    <name evidence="3" type="ORF">H9761_07915</name>
</gene>
<feature type="transmembrane region" description="Helical" evidence="2">
    <location>
        <begin position="137"/>
        <end position="155"/>
    </location>
</feature>
<keyword evidence="2" id="KW-0472">Membrane</keyword>
<feature type="transmembrane region" description="Helical" evidence="2">
    <location>
        <begin position="296"/>
        <end position="314"/>
    </location>
</feature>
<reference evidence="3" key="1">
    <citation type="journal article" date="2021" name="PeerJ">
        <title>Extensive microbial diversity within the chicken gut microbiome revealed by metagenomics and culture.</title>
        <authorList>
            <person name="Gilroy R."/>
            <person name="Ravi A."/>
            <person name="Getino M."/>
            <person name="Pursley I."/>
            <person name="Horton D.L."/>
            <person name="Alikhan N.F."/>
            <person name="Baker D."/>
            <person name="Gharbi K."/>
            <person name="Hall N."/>
            <person name="Watson M."/>
            <person name="Adriaenssens E.M."/>
            <person name="Foster-Nyarko E."/>
            <person name="Jarju S."/>
            <person name="Secka A."/>
            <person name="Antonio M."/>
            <person name="Oren A."/>
            <person name="Chaudhuri R.R."/>
            <person name="La Ragione R."/>
            <person name="Hildebrand F."/>
            <person name="Pallen M.J."/>
        </authorList>
    </citation>
    <scope>NUCLEOTIDE SEQUENCE</scope>
    <source>
        <strain evidence="3">USAMLcec2-132</strain>
    </source>
</reference>
<feature type="transmembrane region" description="Helical" evidence="2">
    <location>
        <begin position="111"/>
        <end position="130"/>
    </location>
</feature>
<evidence type="ECO:0000256" key="2">
    <source>
        <dbReference type="SAM" id="Phobius"/>
    </source>
</evidence>
<proteinExistence type="predicted"/>
<feature type="transmembrane region" description="Helical" evidence="2">
    <location>
        <begin position="234"/>
        <end position="254"/>
    </location>
</feature>
<reference evidence="3" key="2">
    <citation type="submission" date="2021-04" db="EMBL/GenBank/DDBJ databases">
        <authorList>
            <person name="Gilroy R."/>
        </authorList>
    </citation>
    <scope>NUCLEOTIDE SEQUENCE</scope>
    <source>
        <strain evidence="3">USAMLcec2-132</strain>
    </source>
</reference>